<protein>
    <recommendedName>
        <fullName evidence="13">Ribosomal RNA-processing protein 44</fullName>
    </recommendedName>
</protein>
<dbReference type="Gene3D" id="2.40.50.140">
    <property type="entry name" value="Nucleic acid-binding proteins"/>
    <property type="match status" value="1"/>
</dbReference>
<evidence type="ECO:0000256" key="5">
    <source>
        <dbReference type="ARBA" id="ARBA00022490"/>
    </source>
</evidence>
<dbReference type="InterPro" id="IPR033770">
    <property type="entry name" value="RRP44_S1"/>
</dbReference>
<dbReference type="GO" id="GO:0000175">
    <property type="term" value="F:3'-5'-RNA exonuclease activity"/>
    <property type="evidence" value="ECO:0007669"/>
    <property type="project" value="TreeGrafter"/>
</dbReference>
<evidence type="ECO:0000313" key="18">
    <source>
        <dbReference type="EMBL" id="THV04768.1"/>
    </source>
</evidence>
<dbReference type="GO" id="GO:0000176">
    <property type="term" value="C:nuclear exosome (RNase complex)"/>
    <property type="evidence" value="ECO:0007669"/>
    <property type="project" value="UniProtKB-ARBA"/>
</dbReference>
<dbReference type="InterPro" id="IPR041505">
    <property type="entry name" value="Dis3_CSD2"/>
</dbReference>
<keyword evidence="5" id="KW-0963">Cytoplasm</keyword>
<dbReference type="PANTHER" id="PTHR23355">
    <property type="entry name" value="RIBONUCLEASE"/>
    <property type="match status" value="1"/>
</dbReference>
<evidence type="ECO:0000256" key="13">
    <source>
        <dbReference type="ARBA" id="ARBA00077930"/>
    </source>
</evidence>
<dbReference type="SUPFAM" id="SSF88723">
    <property type="entry name" value="PIN domain-like"/>
    <property type="match status" value="1"/>
</dbReference>
<dbReference type="GO" id="GO:0016075">
    <property type="term" value="P:rRNA catabolic process"/>
    <property type="evidence" value="ECO:0007669"/>
    <property type="project" value="TreeGrafter"/>
</dbReference>
<evidence type="ECO:0000256" key="2">
    <source>
        <dbReference type="ARBA" id="ARBA00004123"/>
    </source>
</evidence>
<sequence>MVEITIRKRSQTEAVITQRKFFKKTARGKVVKVLRERYLRDDVGCGIEGCRECASSDEELLPVNGDLTHQSYPNGHYILPDTNVFLSQMDLLESDRFRSPMILLQTVLEEVRHRSLPLYNRLKALTKSEDKRIWTFYNEYRSETAIVREEDETPNDRNDRGIRIATAWYNTHISLTRPPIRGQTKNAPPTVVLMTEDAANRQKAEQAGISCISVRKYVEGMKDASQLLDLLSATGSDDVEPTRASGRQVLYPEYLSSATLMAGVKAGELHQGHFNPNPYNYLEGTVSVPAFSKPILLAGRENMNRAVQGDIVVVELFNEKEWKAPTDEVVDQEATLKNDDAEDSAEEGDENGEDVIAKESRVLRSAQVPVSERQPTGRIVGVIKRNWRAYVCHIDSTSLTSTLTTSLSTQTVFATPVSRLLPRIRLRTRQAPSLLNQKILVTIDRWDTTSRYPEGHFVRSLGKVESKEAEQESLLLEYEVPYRPFGKAILDCLPPEGDSWVVPSKGGGDNHNVWRDREDLRDVIVCSIDPPGCQDIDDALHAKLLPNGNVEAGVHIADVSHFVLPDNPMDSEAAARGTTVYLVDNRIDMLPSLLGTNLCSLRPYVERLAFSTIWELTPNADIVDVRFTKSVIQSKAAFTYEEAQIRKDDPHLQDELTKSIRLLNSLAVKLKAKRMTAGALNLASPEVKIHLDSAESSEPIDVEQKELRETNSLVEEFMLLANVSVARKIDESFPQTAVLRRHLPPPKTNFEKLQDILRKTRGLTLDVSSSGALAASLDKCIDPSEPAFNTLVRIMATRCMLSAEYFCSGSVGRDTFGHYGLASDIYTHFTSPIRRYADVLVHRQLAAAIGFSPLHASLHSKSHVEKVLDVVNRRHRMAQMASRASVEFYVGLALKGRGEASKARGEGEVREEAFVIRTFRNGVGVFVSKLGIEGLVTFTRDIQFDADNYTVTVPGSASAGSKEDAKISVFDKVVVQIEVEKDKNTQRGKVKMTLIEPVDSRAL</sequence>
<dbReference type="GO" id="GO:0006364">
    <property type="term" value="P:rRNA processing"/>
    <property type="evidence" value="ECO:0007669"/>
    <property type="project" value="UniProtKB-KW"/>
</dbReference>
<dbReference type="FunFam" id="2.40.50.700:FF:000001">
    <property type="entry name" value="Exosome complex exonuclease exoribonuclease (Rrp44)"/>
    <property type="match status" value="1"/>
</dbReference>
<reference evidence="18 19" key="1">
    <citation type="journal article" date="2019" name="Nat. Ecol. Evol.">
        <title>Megaphylogeny resolves global patterns of mushroom evolution.</title>
        <authorList>
            <person name="Varga T."/>
            <person name="Krizsan K."/>
            <person name="Foldi C."/>
            <person name="Dima B."/>
            <person name="Sanchez-Garcia M."/>
            <person name="Sanchez-Ramirez S."/>
            <person name="Szollosi G.J."/>
            <person name="Szarkandi J.G."/>
            <person name="Papp V."/>
            <person name="Albert L."/>
            <person name="Andreopoulos W."/>
            <person name="Angelini C."/>
            <person name="Antonin V."/>
            <person name="Barry K.W."/>
            <person name="Bougher N.L."/>
            <person name="Buchanan P."/>
            <person name="Buyck B."/>
            <person name="Bense V."/>
            <person name="Catcheside P."/>
            <person name="Chovatia M."/>
            <person name="Cooper J."/>
            <person name="Damon W."/>
            <person name="Desjardin D."/>
            <person name="Finy P."/>
            <person name="Geml J."/>
            <person name="Haridas S."/>
            <person name="Hughes K."/>
            <person name="Justo A."/>
            <person name="Karasinski D."/>
            <person name="Kautmanova I."/>
            <person name="Kiss B."/>
            <person name="Kocsube S."/>
            <person name="Kotiranta H."/>
            <person name="LaButti K.M."/>
            <person name="Lechner B.E."/>
            <person name="Liimatainen K."/>
            <person name="Lipzen A."/>
            <person name="Lukacs Z."/>
            <person name="Mihaltcheva S."/>
            <person name="Morgado L.N."/>
            <person name="Niskanen T."/>
            <person name="Noordeloos M.E."/>
            <person name="Ohm R.A."/>
            <person name="Ortiz-Santana B."/>
            <person name="Ovrebo C."/>
            <person name="Racz N."/>
            <person name="Riley R."/>
            <person name="Savchenko A."/>
            <person name="Shiryaev A."/>
            <person name="Soop K."/>
            <person name="Spirin V."/>
            <person name="Szebenyi C."/>
            <person name="Tomsovsky M."/>
            <person name="Tulloss R.E."/>
            <person name="Uehling J."/>
            <person name="Grigoriev I.V."/>
            <person name="Vagvolgyi C."/>
            <person name="Papp T."/>
            <person name="Martin F.M."/>
            <person name="Miettinen O."/>
            <person name="Hibbett D.S."/>
            <person name="Nagy L.G."/>
        </authorList>
    </citation>
    <scope>NUCLEOTIDE SEQUENCE [LARGE SCALE GENOMIC DNA]</scope>
    <source>
        <strain evidence="18 19">CBS 962.96</strain>
    </source>
</reference>
<dbReference type="InterPro" id="IPR029060">
    <property type="entry name" value="PIN-like_dom_sf"/>
</dbReference>
<dbReference type="AlphaFoldDB" id="A0A4S8MP47"/>
<feature type="compositionally biased region" description="Acidic residues" evidence="15">
    <location>
        <begin position="340"/>
        <end position="353"/>
    </location>
</feature>
<dbReference type="Pfam" id="PF17849">
    <property type="entry name" value="OB_Dis3"/>
    <property type="match status" value="1"/>
</dbReference>
<feature type="domain" description="RNB" evidence="17">
    <location>
        <begin position="517"/>
        <end position="851"/>
    </location>
</feature>
<dbReference type="InterPro" id="IPR022966">
    <property type="entry name" value="RNase_II/R_CS"/>
</dbReference>
<dbReference type="PROSITE" id="PS01175">
    <property type="entry name" value="RIBONUCLEASE_II"/>
    <property type="match status" value="1"/>
</dbReference>
<dbReference type="FunFam" id="3.40.50.1010:FF:000021">
    <property type="entry name" value="DIS3-like exonuclease 1 isoform X1"/>
    <property type="match status" value="1"/>
</dbReference>
<dbReference type="Gene3D" id="3.40.50.1010">
    <property type="entry name" value="5'-nuclease"/>
    <property type="match status" value="1"/>
</dbReference>
<dbReference type="Proteomes" id="UP000297245">
    <property type="component" value="Unassembled WGS sequence"/>
</dbReference>
<keyword evidence="7" id="KW-0540">Nuclease</keyword>
<evidence type="ECO:0000256" key="1">
    <source>
        <dbReference type="ARBA" id="ARBA00001946"/>
    </source>
</evidence>
<dbReference type="GO" id="GO:0019899">
    <property type="term" value="F:enzyme binding"/>
    <property type="evidence" value="ECO:0007669"/>
    <property type="project" value="UniProtKB-ARBA"/>
</dbReference>
<comment type="cofactor">
    <cofactor evidence="1">
        <name>Mg(2+)</name>
        <dbReference type="ChEBI" id="CHEBI:18420"/>
    </cofactor>
</comment>
<dbReference type="Pfam" id="PF13638">
    <property type="entry name" value="PIN_4"/>
    <property type="match status" value="1"/>
</dbReference>
<dbReference type="PANTHER" id="PTHR23355:SF35">
    <property type="entry name" value="EXOSOME COMPLEX EXONUCLEASE RRP44"/>
    <property type="match status" value="1"/>
</dbReference>
<dbReference type="GO" id="GO:0004519">
    <property type="term" value="F:endonuclease activity"/>
    <property type="evidence" value="ECO:0007669"/>
    <property type="project" value="TreeGrafter"/>
</dbReference>
<dbReference type="GO" id="GO:0003723">
    <property type="term" value="F:RNA binding"/>
    <property type="evidence" value="ECO:0007669"/>
    <property type="project" value="UniProtKB-KW"/>
</dbReference>
<dbReference type="Pfam" id="PF17216">
    <property type="entry name" value="Rrp44_CSD1"/>
    <property type="match status" value="1"/>
</dbReference>
<keyword evidence="11" id="KW-0694">RNA-binding</keyword>
<dbReference type="CDD" id="cd09862">
    <property type="entry name" value="PIN_Rrp44-like"/>
    <property type="match status" value="1"/>
</dbReference>
<dbReference type="Gene3D" id="2.40.50.690">
    <property type="match status" value="1"/>
</dbReference>
<evidence type="ECO:0000256" key="12">
    <source>
        <dbReference type="ARBA" id="ARBA00023242"/>
    </source>
</evidence>
<dbReference type="InterPro" id="IPR012340">
    <property type="entry name" value="NA-bd_OB-fold"/>
</dbReference>
<dbReference type="SUPFAM" id="SSF50249">
    <property type="entry name" value="Nucleic acid-binding proteins"/>
    <property type="match status" value="3"/>
</dbReference>
<organism evidence="18 19">
    <name type="scientific">Dendrothele bispora (strain CBS 962.96)</name>
    <dbReference type="NCBI Taxonomy" id="1314807"/>
    <lineage>
        <taxon>Eukaryota</taxon>
        <taxon>Fungi</taxon>
        <taxon>Dikarya</taxon>
        <taxon>Basidiomycota</taxon>
        <taxon>Agaricomycotina</taxon>
        <taxon>Agaricomycetes</taxon>
        <taxon>Agaricomycetidae</taxon>
        <taxon>Agaricales</taxon>
        <taxon>Agaricales incertae sedis</taxon>
        <taxon>Dendrothele</taxon>
    </lineage>
</organism>
<dbReference type="GO" id="GO:0000177">
    <property type="term" value="C:cytoplasmic exosome (RNase complex)"/>
    <property type="evidence" value="ECO:0007669"/>
    <property type="project" value="TreeGrafter"/>
</dbReference>
<evidence type="ECO:0000256" key="4">
    <source>
        <dbReference type="ARBA" id="ARBA00005785"/>
    </source>
</evidence>
<comment type="subcellular location">
    <subcellularLocation>
        <location evidence="3">Cytoplasm</location>
    </subcellularLocation>
    <subcellularLocation>
        <location evidence="2">Nucleus</location>
    </subcellularLocation>
</comment>
<keyword evidence="19" id="KW-1185">Reference proteome</keyword>
<evidence type="ECO:0000313" key="19">
    <source>
        <dbReference type="Proteomes" id="UP000297245"/>
    </source>
</evidence>
<dbReference type="InterPro" id="IPR002716">
    <property type="entry name" value="PIN_dom"/>
</dbReference>
<dbReference type="SMART" id="SM00670">
    <property type="entry name" value="PINc"/>
    <property type="match status" value="1"/>
</dbReference>
<evidence type="ECO:0000259" key="17">
    <source>
        <dbReference type="SMART" id="SM00955"/>
    </source>
</evidence>
<dbReference type="InterPro" id="IPR050180">
    <property type="entry name" value="RNR_Ribonuclease"/>
</dbReference>
<dbReference type="OrthoDB" id="372421at2759"/>
<dbReference type="Gene3D" id="2.40.50.700">
    <property type="match status" value="1"/>
</dbReference>
<keyword evidence="6" id="KW-0698">rRNA processing</keyword>
<accession>A0A4S8MP47</accession>
<feature type="region of interest" description="Disordered" evidence="15">
    <location>
        <begin position="327"/>
        <end position="358"/>
    </location>
</feature>
<keyword evidence="9" id="KW-0271">Exosome</keyword>
<feature type="domain" description="PIN" evidence="16">
    <location>
        <begin position="76"/>
        <end position="202"/>
    </location>
</feature>
<evidence type="ECO:0000256" key="8">
    <source>
        <dbReference type="ARBA" id="ARBA00022801"/>
    </source>
</evidence>
<proteinExistence type="inferred from homology"/>
<evidence type="ECO:0000256" key="6">
    <source>
        <dbReference type="ARBA" id="ARBA00022552"/>
    </source>
</evidence>
<comment type="similarity">
    <text evidence="4 14">Belongs to the RNR ribonuclease family.</text>
</comment>
<dbReference type="EMBL" id="ML179053">
    <property type="protein sequence ID" value="THV04768.1"/>
    <property type="molecule type" value="Genomic_DNA"/>
</dbReference>
<evidence type="ECO:0000256" key="10">
    <source>
        <dbReference type="ARBA" id="ARBA00022839"/>
    </source>
</evidence>
<gene>
    <name evidence="18" type="ORF">K435DRAFT_714332</name>
</gene>
<dbReference type="GO" id="GO:0071031">
    <property type="term" value="P:nuclear mRNA surveillance of mRNA 3'-end processing"/>
    <property type="evidence" value="ECO:0007669"/>
    <property type="project" value="TreeGrafter"/>
</dbReference>
<evidence type="ECO:0000256" key="9">
    <source>
        <dbReference type="ARBA" id="ARBA00022835"/>
    </source>
</evidence>
<evidence type="ECO:0000256" key="7">
    <source>
        <dbReference type="ARBA" id="ARBA00022722"/>
    </source>
</evidence>
<evidence type="ECO:0000256" key="15">
    <source>
        <dbReference type="SAM" id="MobiDB-lite"/>
    </source>
</evidence>
<dbReference type="Pfam" id="PF00773">
    <property type="entry name" value="RNB"/>
    <property type="match status" value="1"/>
</dbReference>
<dbReference type="SMART" id="SM00955">
    <property type="entry name" value="RNB"/>
    <property type="match status" value="1"/>
</dbReference>
<dbReference type="InterPro" id="IPR033771">
    <property type="entry name" value="Rrp44_CSD1"/>
</dbReference>
<evidence type="ECO:0000256" key="3">
    <source>
        <dbReference type="ARBA" id="ARBA00004496"/>
    </source>
</evidence>
<dbReference type="Pfam" id="PF17215">
    <property type="entry name" value="Rrp44_S1"/>
    <property type="match status" value="1"/>
</dbReference>
<evidence type="ECO:0000256" key="14">
    <source>
        <dbReference type="RuleBase" id="RU003901"/>
    </source>
</evidence>
<dbReference type="InterPro" id="IPR001900">
    <property type="entry name" value="RNase_II/R"/>
</dbReference>
<keyword evidence="10" id="KW-0269">Exonuclease</keyword>
<name>A0A4S8MP47_DENBC</name>
<keyword evidence="8" id="KW-0378">Hydrolase</keyword>
<evidence type="ECO:0000259" key="16">
    <source>
        <dbReference type="SMART" id="SM00670"/>
    </source>
</evidence>
<keyword evidence="12" id="KW-0539">Nucleus</keyword>
<evidence type="ECO:0000256" key="11">
    <source>
        <dbReference type="ARBA" id="ARBA00022884"/>
    </source>
</evidence>